<dbReference type="AlphaFoldDB" id="A0A803PMD2"/>
<dbReference type="PANTHER" id="PTHR47074">
    <property type="entry name" value="BNAC02G40300D PROTEIN"/>
    <property type="match status" value="1"/>
</dbReference>
<dbReference type="Proteomes" id="UP000596661">
    <property type="component" value="Chromosome 5"/>
</dbReference>
<proteinExistence type="predicted"/>
<dbReference type="EMBL" id="UZAU01000542">
    <property type="status" value="NOT_ANNOTATED_CDS"/>
    <property type="molecule type" value="Genomic_DNA"/>
</dbReference>
<keyword evidence="2" id="KW-1185">Reference proteome</keyword>
<dbReference type="EnsemblPlants" id="evm.model.05.1689">
    <property type="protein sequence ID" value="cds.evm.model.05.1689"/>
    <property type="gene ID" value="evm.TU.05.1689"/>
</dbReference>
<dbReference type="InterPro" id="IPR052929">
    <property type="entry name" value="RNase_H-like_EbsB-rel"/>
</dbReference>
<protein>
    <recommendedName>
        <fullName evidence="3">RNase H type-1 domain-containing protein</fullName>
    </recommendedName>
</protein>
<accession>A0A803PMD2</accession>
<dbReference type="Gramene" id="evm.model.05.1689">
    <property type="protein sequence ID" value="cds.evm.model.05.1689"/>
    <property type="gene ID" value="evm.TU.05.1689"/>
</dbReference>
<name>A0A803PMD2_CANSA</name>
<evidence type="ECO:0000313" key="1">
    <source>
        <dbReference type="EnsemblPlants" id="cds.evm.model.05.1689"/>
    </source>
</evidence>
<sequence>MATVEPNEPEVHEPSKEEIEIDIEVGPFVINKGYDAKALYVLTNLARHDLLSDGLCPLCGLEDETTYHALWGCSSLLQCKKIYEFALGDPLVYCVDFLDFIHRFIDSLSKEMIELVIVIKWRIWSSVIKWGLKTVTHPPLLVVTAPPLGSLKVNTDAALSSTSNCNGLDMVIRDDSGVVALQQEVSTYVRIVVVAKDYLSKVVWVHMTKLDFSDVLRGEAATVCLALEVAKDKGHKFILVENDSKVVINSFNSVDPR</sequence>
<organism evidence="1 2">
    <name type="scientific">Cannabis sativa</name>
    <name type="common">Hemp</name>
    <name type="synonym">Marijuana</name>
    <dbReference type="NCBI Taxonomy" id="3483"/>
    <lineage>
        <taxon>Eukaryota</taxon>
        <taxon>Viridiplantae</taxon>
        <taxon>Streptophyta</taxon>
        <taxon>Embryophyta</taxon>
        <taxon>Tracheophyta</taxon>
        <taxon>Spermatophyta</taxon>
        <taxon>Magnoliopsida</taxon>
        <taxon>eudicotyledons</taxon>
        <taxon>Gunneridae</taxon>
        <taxon>Pentapetalae</taxon>
        <taxon>rosids</taxon>
        <taxon>fabids</taxon>
        <taxon>Rosales</taxon>
        <taxon>Cannabaceae</taxon>
        <taxon>Cannabis</taxon>
    </lineage>
</organism>
<evidence type="ECO:0000313" key="2">
    <source>
        <dbReference type="Proteomes" id="UP000596661"/>
    </source>
</evidence>
<evidence type="ECO:0008006" key="3">
    <source>
        <dbReference type="Google" id="ProtNLM"/>
    </source>
</evidence>
<reference evidence="1" key="2">
    <citation type="submission" date="2021-03" db="UniProtKB">
        <authorList>
            <consortium name="EnsemblPlants"/>
        </authorList>
    </citation>
    <scope>IDENTIFICATION</scope>
</reference>
<dbReference type="PANTHER" id="PTHR47074:SF11">
    <property type="entry name" value="REVERSE TRANSCRIPTASE-LIKE PROTEIN"/>
    <property type="match status" value="1"/>
</dbReference>
<reference evidence="1" key="1">
    <citation type="submission" date="2018-11" db="EMBL/GenBank/DDBJ databases">
        <authorList>
            <person name="Grassa J C."/>
        </authorList>
    </citation>
    <scope>NUCLEOTIDE SEQUENCE [LARGE SCALE GENOMIC DNA]</scope>
</reference>